<evidence type="ECO:0000256" key="5">
    <source>
        <dbReference type="RuleBase" id="RU003495"/>
    </source>
</evidence>
<dbReference type="InterPro" id="IPR036680">
    <property type="entry name" value="SPOR-like_sf"/>
</dbReference>
<dbReference type="EC" id="4.2.2.-" evidence="4"/>
<protein>
    <recommendedName>
        <fullName evidence="4">Endolytic peptidoglycan transglycosylase RlpA</fullName>
        <ecNumber evidence="4">4.2.2.-</ecNumber>
    </recommendedName>
</protein>
<keyword evidence="4 8" id="KW-0449">Lipoprotein</keyword>
<evidence type="ECO:0000256" key="1">
    <source>
        <dbReference type="ARBA" id="ARBA00022729"/>
    </source>
</evidence>
<dbReference type="GO" id="GO:0009279">
    <property type="term" value="C:cell outer membrane"/>
    <property type="evidence" value="ECO:0007669"/>
    <property type="project" value="TreeGrafter"/>
</dbReference>
<dbReference type="InterPro" id="IPR009009">
    <property type="entry name" value="RlpA-like_DPBB"/>
</dbReference>
<evidence type="ECO:0000313" key="9">
    <source>
        <dbReference type="Proteomes" id="UP000054422"/>
    </source>
</evidence>
<dbReference type="PROSITE" id="PS51724">
    <property type="entry name" value="SPOR"/>
    <property type="match status" value="1"/>
</dbReference>
<evidence type="ECO:0000256" key="6">
    <source>
        <dbReference type="SAM" id="MobiDB-lite"/>
    </source>
</evidence>
<dbReference type="InterPro" id="IPR012997">
    <property type="entry name" value="RplA"/>
</dbReference>
<dbReference type="OrthoDB" id="9779128at2"/>
<organism evidence="8 9">
    <name type="scientific">Legionella norrlandica</name>
    <dbReference type="NCBI Taxonomy" id="1498499"/>
    <lineage>
        <taxon>Bacteria</taxon>
        <taxon>Pseudomonadati</taxon>
        <taxon>Pseudomonadota</taxon>
        <taxon>Gammaproteobacteria</taxon>
        <taxon>Legionellales</taxon>
        <taxon>Legionellaceae</taxon>
        <taxon>Legionella</taxon>
    </lineage>
</organism>
<keyword evidence="9" id="KW-1185">Reference proteome</keyword>
<keyword evidence="3 4" id="KW-0961">Cell wall biogenesis/degradation</keyword>
<dbReference type="AlphaFoldDB" id="A0A0A2SYA5"/>
<feature type="region of interest" description="Disordered" evidence="6">
    <location>
        <begin position="54"/>
        <end position="74"/>
    </location>
</feature>
<evidence type="ECO:0000256" key="4">
    <source>
        <dbReference type="HAMAP-Rule" id="MF_02071"/>
    </source>
</evidence>
<evidence type="ECO:0000259" key="7">
    <source>
        <dbReference type="PROSITE" id="PS51724"/>
    </source>
</evidence>
<dbReference type="Proteomes" id="UP000054422">
    <property type="component" value="Unassembled WGS sequence"/>
</dbReference>
<proteinExistence type="inferred from homology"/>
<dbReference type="InterPro" id="IPR007730">
    <property type="entry name" value="SPOR-like_dom"/>
</dbReference>
<dbReference type="NCBIfam" id="TIGR00413">
    <property type="entry name" value="rlpA"/>
    <property type="match status" value="1"/>
</dbReference>
<dbReference type="PANTHER" id="PTHR34183">
    <property type="entry name" value="ENDOLYTIC PEPTIDOGLYCAN TRANSGLYCOSYLASE RLPA"/>
    <property type="match status" value="1"/>
</dbReference>
<keyword evidence="4" id="KW-0564">Palmitate</keyword>
<keyword evidence="1" id="KW-0732">Signal</keyword>
<comment type="similarity">
    <text evidence="4 5">Belongs to the RlpA family.</text>
</comment>
<dbReference type="GO" id="GO:0042834">
    <property type="term" value="F:peptidoglycan binding"/>
    <property type="evidence" value="ECO:0007669"/>
    <property type="project" value="InterPro"/>
</dbReference>
<dbReference type="CDD" id="cd22268">
    <property type="entry name" value="DPBB_RlpA-like"/>
    <property type="match status" value="1"/>
</dbReference>
<keyword evidence="4" id="KW-1003">Cell membrane</keyword>
<evidence type="ECO:0000313" key="8">
    <source>
        <dbReference type="EMBL" id="KGP64379.1"/>
    </source>
</evidence>
<dbReference type="HAMAP" id="MF_02071">
    <property type="entry name" value="RlpA"/>
    <property type="match status" value="1"/>
</dbReference>
<dbReference type="GO" id="GO:0000270">
    <property type="term" value="P:peptidoglycan metabolic process"/>
    <property type="evidence" value="ECO:0007669"/>
    <property type="project" value="UniProtKB-UniRule"/>
</dbReference>
<dbReference type="GO" id="GO:0008932">
    <property type="term" value="F:lytic endotransglycosylase activity"/>
    <property type="evidence" value="ECO:0007669"/>
    <property type="project" value="UniProtKB-UniRule"/>
</dbReference>
<dbReference type="Pfam" id="PF05036">
    <property type="entry name" value="SPOR"/>
    <property type="match status" value="1"/>
</dbReference>
<dbReference type="SUPFAM" id="SSF110997">
    <property type="entry name" value="Sporulation related repeat"/>
    <property type="match status" value="1"/>
</dbReference>
<dbReference type="Pfam" id="PF03330">
    <property type="entry name" value="DPBB_1"/>
    <property type="match status" value="1"/>
</dbReference>
<dbReference type="Gene3D" id="2.40.40.10">
    <property type="entry name" value="RlpA-like domain"/>
    <property type="match status" value="1"/>
</dbReference>
<dbReference type="SUPFAM" id="SSF50685">
    <property type="entry name" value="Barwin-like endoglucanases"/>
    <property type="match status" value="1"/>
</dbReference>
<feature type="domain" description="SPOR" evidence="7">
    <location>
        <begin position="197"/>
        <end position="273"/>
    </location>
</feature>
<dbReference type="InterPro" id="IPR034718">
    <property type="entry name" value="RlpA"/>
</dbReference>
<dbReference type="EMBL" id="JNCF01000001">
    <property type="protein sequence ID" value="KGP64379.1"/>
    <property type="molecule type" value="Genomic_DNA"/>
</dbReference>
<keyword evidence="2 4" id="KW-0456">Lyase</keyword>
<accession>A0A0A2SYA5</accession>
<dbReference type="RefSeq" id="WP_035886092.1">
    <property type="nucleotide sequence ID" value="NZ_JNCF01000001.1"/>
</dbReference>
<comment type="function">
    <text evidence="4">Lytic transglycosylase with a strong preference for naked glycan strands that lack stem peptides.</text>
</comment>
<dbReference type="InterPro" id="IPR036908">
    <property type="entry name" value="RlpA-like_sf"/>
</dbReference>
<name>A0A0A2SYA5_9GAMM</name>
<dbReference type="PROSITE" id="PS51257">
    <property type="entry name" value="PROKAR_LIPOPROTEIN"/>
    <property type="match status" value="1"/>
</dbReference>
<keyword evidence="4" id="KW-0472">Membrane</keyword>
<evidence type="ECO:0000256" key="3">
    <source>
        <dbReference type="ARBA" id="ARBA00023316"/>
    </source>
</evidence>
<dbReference type="GO" id="GO:0071555">
    <property type="term" value="P:cell wall organization"/>
    <property type="evidence" value="ECO:0007669"/>
    <property type="project" value="UniProtKB-KW"/>
</dbReference>
<sequence length="273" mass="30746">MRNILIILSIFLASCQTTQNKPAIAIKKTYSASNKNSIYDRYKNKTNRYTIAQDSAPKRPKKVNFKEPVPTKEPLSRYGNPAEYYVDGRTYEVMRNSSGYKTRGIASWYGTKFHKQRTSSGEPYNMYVMTAAHKTLPLPTYIKVRNLENGKEAIVKVNDRGPFHGDRVIDLSYAAALKLGIFPKGTAHVEIETLMGPAGQAHYYLQAGAFSTEFSAKRLKEKLVHITPSPVFIEHYKEHYVVRVGPFGNKQMADSLKVKLANNGIKGSFSVLI</sequence>
<dbReference type="GO" id="GO:0005886">
    <property type="term" value="C:plasma membrane"/>
    <property type="evidence" value="ECO:0007669"/>
    <property type="project" value="UniProtKB-SubCell"/>
</dbReference>
<comment type="caution">
    <text evidence="8">The sequence shown here is derived from an EMBL/GenBank/DDBJ whole genome shotgun (WGS) entry which is preliminary data.</text>
</comment>
<dbReference type="PANTHER" id="PTHR34183:SF1">
    <property type="entry name" value="ENDOLYTIC PEPTIDOGLYCAN TRANSGLYCOSYLASE RLPA"/>
    <property type="match status" value="1"/>
</dbReference>
<gene>
    <name evidence="4" type="primary">rlpA</name>
    <name evidence="8" type="ORF">EP47_11405</name>
</gene>
<reference evidence="8 9" key="1">
    <citation type="submission" date="2014-05" db="EMBL/GenBank/DDBJ databases">
        <authorList>
            <person name="Rizzardi K."/>
            <person name="Winiecka-Krusnell J."/>
            <person name="Ramliden M."/>
            <person name="Alm E."/>
            <person name="Andersson S."/>
            <person name="Byfors S."/>
        </authorList>
    </citation>
    <scope>NUCLEOTIDE SEQUENCE [LARGE SCALE GENOMIC DNA]</scope>
    <source>
        <strain evidence="8 9">LEGN</strain>
    </source>
</reference>
<comment type="subcellular location">
    <subcellularLocation>
        <location evidence="4">Cell membrane</location>
        <topology evidence="4">Lipid-anchor</topology>
    </subcellularLocation>
</comment>
<dbReference type="Gene3D" id="3.30.70.1070">
    <property type="entry name" value="Sporulation related repeat"/>
    <property type="match status" value="1"/>
</dbReference>
<dbReference type="STRING" id="1498499.EP47_11405"/>
<evidence type="ECO:0000256" key="2">
    <source>
        <dbReference type="ARBA" id="ARBA00023239"/>
    </source>
</evidence>